<gene>
    <name evidence="1" type="ORF">FCM35_KLT18654</name>
</gene>
<evidence type="ECO:0000313" key="2">
    <source>
        <dbReference type="Proteomes" id="UP000623129"/>
    </source>
</evidence>
<dbReference type="EMBL" id="SWLB01000006">
    <property type="protein sequence ID" value="KAF3338067.1"/>
    <property type="molecule type" value="Genomic_DNA"/>
</dbReference>
<reference evidence="1" key="1">
    <citation type="submission" date="2020-01" db="EMBL/GenBank/DDBJ databases">
        <title>Genome sequence of Kobresia littledalei, the first chromosome-level genome in the family Cyperaceae.</title>
        <authorList>
            <person name="Qu G."/>
        </authorList>
    </citation>
    <scope>NUCLEOTIDE SEQUENCE</scope>
    <source>
        <strain evidence="1">C.B.Clarke</strain>
        <tissue evidence="1">Leaf</tissue>
    </source>
</reference>
<comment type="caution">
    <text evidence="1">The sequence shown here is derived from an EMBL/GenBank/DDBJ whole genome shotgun (WGS) entry which is preliminary data.</text>
</comment>
<keyword evidence="2" id="KW-1185">Reference proteome</keyword>
<dbReference type="Proteomes" id="UP000623129">
    <property type="component" value="Unassembled WGS sequence"/>
</dbReference>
<accession>A0A833VFR5</accession>
<organism evidence="1 2">
    <name type="scientific">Carex littledalei</name>
    <dbReference type="NCBI Taxonomy" id="544730"/>
    <lineage>
        <taxon>Eukaryota</taxon>
        <taxon>Viridiplantae</taxon>
        <taxon>Streptophyta</taxon>
        <taxon>Embryophyta</taxon>
        <taxon>Tracheophyta</taxon>
        <taxon>Spermatophyta</taxon>
        <taxon>Magnoliopsida</taxon>
        <taxon>Liliopsida</taxon>
        <taxon>Poales</taxon>
        <taxon>Cyperaceae</taxon>
        <taxon>Cyperoideae</taxon>
        <taxon>Cariceae</taxon>
        <taxon>Carex</taxon>
        <taxon>Carex subgen. Euthyceras</taxon>
    </lineage>
</organism>
<protein>
    <submittedName>
        <fullName evidence="1">Uncharacterized protein</fullName>
    </submittedName>
</protein>
<proteinExistence type="predicted"/>
<evidence type="ECO:0000313" key="1">
    <source>
        <dbReference type="EMBL" id="KAF3338067.1"/>
    </source>
</evidence>
<sequence>MRDYSGHFEMARSVRRYRKKLSWTSFRNGDELVDESSKPIKSPEHYCHFSNNDNSCRLNNRTRKSPEAWLVEINGVKRWS</sequence>
<dbReference type="OrthoDB" id="588631at2759"/>
<dbReference type="AlphaFoldDB" id="A0A833VFR5"/>
<name>A0A833VFR5_9POAL</name>